<comment type="caution">
    <text evidence="5">The sequence shown here is derived from an EMBL/GenBank/DDBJ whole genome shotgun (WGS) entry which is preliminary data.</text>
</comment>
<organism evidence="5 6">
    <name type="scientific">Dermabacter hominis 1368</name>
    <dbReference type="NCBI Taxonomy" id="1450519"/>
    <lineage>
        <taxon>Bacteria</taxon>
        <taxon>Bacillati</taxon>
        <taxon>Actinomycetota</taxon>
        <taxon>Actinomycetes</taxon>
        <taxon>Micrococcales</taxon>
        <taxon>Dermabacteraceae</taxon>
        <taxon>Dermabacter</taxon>
    </lineage>
</organism>
<evidence type="ECO:0000256" key="1">
    <source>
        <dbReference type="ARBA" id="ARBA00004196"/>
    </source>
</evidence>
<keyword evidence="2 3" id="KW-0732">Signal</keyword>
<dbReference type="EMBL" id="JDRS01000024">
    <property type="protein sequence ID" value="KDS92508.1"/>
    <property type="molecule type" value="Genomic_DNA"/>
</dbReference>
<keyword evidence="6" id="KW-1185">Reference proteome</keyword>
<protein>
    <submittedName>
        <fullName evidence="5">ABC transporter substrate-binding protein</fullName>
    </submittedName>
</protein>
<gene>
    <name evidence="5" type="ORF">DHOM_10595</name>
</gene>
<accession>A0ABR4SH71</accession>
<proteinExistence type="predicted"/>
<feature type="chain" id="PRO_5047444383" evidence="3">
    <location>
        <begin position="27"/>
        <end position="371"/>
    </location>
</feature>
<evidence type="ECO:0000313" key="6">
    <source>
        <dbReference type="Proteomes" id="UP000030182"/>
    </source>
</evidence>
<dbReference type="InterPro" id="IPR050555">
    <property type="entry name" value="Bact_Solute-Bind_Prot2"/>
</dbReference>
<dbReference type="InterPro" id="IPR025997">
    <property type="entry name" value="SBP_2_dom"/>
</dbReference>
<dbReference type="SUPFAM" id="SSF53822">
    <property type="entry name" value="Periplasmic binding protein-like I"/>
    <property type="match status" value="1"/>
</dbReference>
<evidence type="ECO:0000256" key="3">
    <source>
        <dbReference type="SAM" id="SignalP"/>
    </source>
</evidence>
<dbReference type="Gene3D" id="3.40.50.2300">
    <property type="match status" value="2"/>
</dbReference>
<dbReference type="CDD" id="cd19994">
    <property type="entry name" value="PBP1_ChvE"/>
    <property type="match status" value="1"/>
</dbReference>
<dbReference type="RefSeq" id="WP_034371672.1">
    <property type="nucleotide sequence ID" value="NZ_KN323183.1"/>
</dbReference>
<evidence type="ECO:0000259" key="4">
    <source>
        <dbReference type="Pfam" id="PF13407"/>
    </source>
</evidence>
<dbReference type="PANTHER" id="PTHR30036">
    <property type="entry name" value="D-XYLOSE-BINDING PERIPLASMIC PROTEIN"/>
    <property type="match status" value="1"/>
</dbReference>
<evidence type="ECO:0000313" key="5">
    <source>
        <dbReference type="EMBL" id="KDS92508.1"/>
    </source>
</evidence>
<dbReference type="Pfam" id="PF13407">
    <property type="entry name" value="Peripla_BP_4"/>
    <property type="match status" value="1"/>
</dbReference>
<sequence length="371" mass="40289">MNHTVGRRAVLAAPLFVSLLLSGCVAERPTSSRKIDPSNATVGVSMPTKYLERWSRDGGNLDRLLKEAGFSTSLQYADNKPDMQFSQIQNMINQGVDVLVIAPIDGTMLAPVVDLAAEKGIPTVAYDRLIEATEGIGYYVSFDNRTVGSYQGQYLVDTLNPDPQKPKNVELFGGSPDDPNAAQFFGGAWDVLAEHFESGAFTSPSGKVPTSPDGWKQIGILGWDSAQAQSEMQTRLNSFYADGTELHAVLSPNDSLALGIAQALDARGYKVGNNWPLLTGQDADKANVMNIIAGKQSMTVFKDTRKLGERAFTMVDQIIKGADVEVSEGKEYNNGKKDVPTYLLDPAVVTKDTYKEILVDSEYYTEADLGL</sequence>
<comment type="subcellular location">
    <subcellularLocation>
        <location evidence="1">Cell envelope</location>
    </subcellularLocation>
</comment>
<name>A0ABR4SH71_9MICO</name>
<reference evidence="5 6" key="1">
    <citation type="submission" date="2014-01" db="EMBL/GenBank/DDBJ databases">
        <title>Draft genome sequence of the multidrug-resistant clinical isolate Dermabacter hominis 1368.</title>
        <authorList>
            <person name="Albersmeier A."/>
            <person name="Bomholt C."/>
            <person name="Glaub A."/>
            <person name="Ruckert C."/>
            <person name="Soriano F."/>
            <person name="Fernandez-Natal I."/>
            <person name="Tauch A."/>
        </authorList>
    </citation>
    <scope>NUCLEOTIDE SEQUENCE [LARGE SCALE GENOMIC DNA]</scope>
    <source>
        <strain evidence="5 6">1368</strain>
    </source>
</reference>
<dbReference type="InterPro" id="IPR028082">
    <property type="entry name" value="Peripla_BP_I"/>
</dbReference>
<evidence type="ECO:0000256" key="2">
    <source>
        <dbReference type="ARBA" id="ARBA00022729"/>
    </source>
</evidence>
<dbReference type="PROSITE" id="PS51257">
    <property type="entry name" value="PROKAR_LIPOPROTEIN"/>
    <property type="match status" value="1"/>
</dbReference>
<feature type="signal peptide" evidence="3">
    <location>
        <begin position="1"/>
        <end position="26"/>
    </location>
</feature>
<dbReference type="Proteomes" id="UP000030182">
    <property type="component" value="Unassembled WGS sequence"/>
</dbReference>
<feature type="domain" description="Periplasmic binding protein" evidence="4">
    <location>
        <begin position="42"/>
        <end position="322"/>
    </location>
</feature>
<dbReference type="PANTHER" id="PTHR30036:SF1">
    <property type="entry name" value="D-XYLOSE-BINDING PERIPLASMIC PROTEIN"/>
    <property type="match status" value="1"/>
</dbReference>